<organism evidence="19 20">
    <name type="scientific">Macrolepiota fuliginosa MF-IS2</name>
    <dbReference type="NCBI Taxonomy" id="1400762"/>
    <lineage>
        <taxon>Eukaryota</taxon>
        <taxon>Fungi</taxon>
        <taxon>Dikarya</taxon>
        <taxon>Basidiomycota</taxon>
        <taxon>Agaricomycotina</taxon>
        <taxon>Agaricomycetes</taxon>
        <taxon>Agaricomycetidae</taxon>
        <taxon>Agaricales</taxon>
        <taxon>Agaricineae</taxon>
        <taxon>Agaricaceae</taxon>
        <taxon>Macrolepiota</taxon>
    </lineage>
</organism>
<dbReference type="Pfam" id="PF00732">
    <property type="entry name" value="GMC_oxred_N"/>
    <property type="match status" value="1"/>
</dbReference>
<evidence type="ECO:0000313" key="19">
    <source>
        <dbReference type="EMBL" id="KAF9444132.1"/>
    </source>
</evidence>
<dbReference type="GO" id="GO:0050660">
    <property type="term" value="F:flavin adenine dinucleotide binding"/>
    <property type="evidence" value="ECO:0007669"/>
    <property type="project" value="InterPro"/>
</dbReference>
<protein>
    <recommendedName>
        <fullName evidence="5">pyranose dehydrogenase (acceptor)</fullName>
        <ecNumber evidence="5">1.1.99.29</ecNumber>
    </recommendedName>
</protein>
<dbReference type="PANTHER" id="PTHR11552:SF147">
    <property type="entry name" value="CHOLINE DEHYDROGENASE, MITOCHONDRIAL"/>
    <property type="match status" value="1"/>
</dbReference>
<dbReference type="InterPro" id="IPR036188">
    <property type="entry name" value="FAD/NAD-bd_sf"/>
</dbReference>
<feature type="active site" description="Proton donor" evidence="15">
    <location>
        <position position="522"/>
    </location>
</feature>
<proteinExistence type="inferred from homology"/>
<sequence>MVFLRLALILGLGSVGLCTTYSTIQDVPNIKWDFIIVGGGTAGSALAGRLTENPKFDVLVIEAGPTNEGVEDSIIPGLGPKTLSTRYDWNFTTVPQQGLNGRSIPYQRGHLLGGTSSVNGMVYTRGPASDYDRLARISGDSGWSWENIQSYLMKNEKLEQPSDNHDVEGELDPTMHSSMGKVAVTLPNDLSPAIDAATLQASKELGGDFQFNIDMNSGKPLGVGWMQSTIGHDGTRSSSATSYLDNQTRGRKNLHIVTDTFVTRVLKTPGAKGLTIRSVEIRSSNASEAVILTAFKEVILASGTIGTPHILLHSGIGDERDLKALNIETVLHNPSVGRNFTDHPGFFIPFSLAPNSIDMGPWVNLSTDPALQAQALYLWKTNRTGPYVQYIPGHHIAWLRLPENSSIIKQFGDPSSSQESAHIELMLGMSGRTYNAILLMVSPASRGSLTIKSNNPFDNPLIDPGYYSSQFDLLTTREGIKSAVKFSKAPVWENVITGLLANATTDAEIDAFIRNNTVSGLHPVGTAAMSSVNASWGVVDPDLLVKRVSGLRIVDASVLPYVPSAHTQVIAYVVAERAADMIKDKWRDVRASSPLLVLQQ</sequence>
<comment type="catalytic activity">
    <reaction evidence="13">
        <text>a pyranoside + acceptor = a pyranosid-3-ulose + reduced acceptor.</text>
        <dbReference type="EC" id="1.1.99.29"/>
    </reaction>
</comment>
<dbReference type="SUPFAM" id="SSF54373">
    <property type="entry name" value="FAD-linked reductases, C-terminal domain"/>
    <property type="match status" value="1"/>
</dbReference>
<dbReference type="OrthoDB" id="269227at2759"/>
<evidence type="ECO:0000256" key="16">
    <source>
        <dbReference type="PIRSR" id="PIRSR000137-2"/>
    </source>
</evidence>
<dbReference type="PIRSF" id="PIRSF000137">
    <property type="entry name" value="Alcohol_oxidase"/>
    <property type="match status" value="1"/>
</dbReference>
<dbReference type="InterPro" id="IPR007867">
    <property type="entry name" value="GMC_OxRtase_C"/>
</dbReference>
<evidence type="ECO:0000256" key="14">
    <source>
        <dbReference type="ARBA" id="ARBA00034059"/>
    </source>
</evidence>
<comment type="subcellular location">
    <subcellularLocation>
        <location evidence="2">Secreted</location>
    </subcellularLocation>
</comment>
<evidence type="ECO:0000256" key="13">
    <source>
        <dbReference type="ARBA" id="ARBA00034050"/>
    </source>
</evidence>
<comment type="similarity">
    <text evidence="3">Belongs to the GMC oxidoreductase family.</text>
</comment>
<evidence type="ECO:0000256" key="15">
    <source>
        <dbReference type="PIRSR" id="PIRSR000137-1"/>
    </source>
</evidence>
<evidence type="ECO:0000256" key="11">
    <source>
        <dbReference type="ARBA" id="ARBA00034010"/>
    </source>
</evidence>
<name>A0A9P5X691_9AGAR</name>
<evidence type="ECO:0000313" key="20">
    <source>
        <dbReference type="Proteomes" id="UP000807342"/>
    </source>
</evidence>
<comment type="catalytic activity">
    <reaction evidence="10">
        <text>pyranose + acceptor = pyranos-2-ulose + reduced acceptor.</text>
        <dbReference type="EC" id="1.1.99.29"/>
    </reaction>
</comment>
<dbReference type="GO" id="GO:0033718">
    <property type="term" value="F:pyranose dehydrogenase (acceptor) activity"/>
    <property type="evidence" value="ECO:0007669"/>
    <property type="project" value="UniProtKB-EC"/>
</dbReference>
<keyword evidence="7" id="KW-0285">Flavoprotein</keyword>
<evidence type="ECO:0000256" key="17">
    <source>
        <dbReference type="SAM" id="SignalP"/>
    </source>
</evidence>
<keyword evidence="17" id="KW-0732">Signal</keyword>
<keyword evidence="20" id="KW-1185">Reference proteome</keyword>
<evidence type="ECO:0000256" key="9">
    <source>
        <dbReference type="ARBA" id="ARBA00024699"/>
    </source>
</evidence>
<reference evidence="19" key="1">
    <citation type="submission" date="2020-11" db="EMBL/GenBank/DDBJ databases">
        <authorList>
            <consortium name="DOE Joint Genome Institute"/>
            <person name="Ahrendt S."/>
            <person name="Riley R."/>
            <person name="Andreopoulos W."/>
            <person name="Labutti K."/>
            <person name="Pangilinan J."/>
            <person name="Ruiz-Duenas F.J."/>
            <person name="Barrasa J.M."/>
            <person name="Sanchez-Garcia M."/>
            <person name="Camarero S."/>
            <person name="Miyauchi S."/>
            <person name="Serrano A."/>
            <person name="Linde D."/>
            <person name="Babiker R."/>
            <person name="Drula E."/>
            <person name="Ayuso-Fernandez I."/>
            <person name="Pacheco R."/>
            <person name="Padilla G."/>
            <person name="Ferreira P."/>
            <person name="Barriuso J."/>
            <person name="Kellner H."/>
            <person name="Castanera R."/>
            <person name="Alfaro M."/>
            <person name="Ramirez L."/>
            <person name="Pisabarro A.G."/>
            <person name="Kuo A."/>
            <person name="Tritt A."/>
            <person name="Lipzen A."/>
            <person name="He G."/>
            <person name="Yan M."/>
            <person name="Ng V."/>
            <person name="Cullen D."/>
            <person name="Martin F."/>
            <person name="Rosso M.-N."/>
            <person name="Henrissat B."/>
            <person name="Hibbett D."/>
            <person name="Martinez A.T."/>
            <person name="Grigoriev I.V."/>
        </authorList>
    </citation>
    <scope>NUCLEOTIDE SEQUENCE</scope>
    <source>
        <strain evidence="19">MF-IS2</strain>
    </source>
</reference>
<dbReference type="Pfam" id="PF05199">
    <property type="entry name" value="GMC_oxred_C"/>
    <property type="match status" value="1"/>
</dbReference>
<evidence type="ECO:0000256" key="3">
    <source>
        <dbReference type="ARBA" id="ARBA00010790"/>
    </source>
</evidence>
<comment type="catalytic activity">
    <reaction evidence="14">
        <text>a pyranoside + acceptor = a pyranosid-3,4-diulose + reduced acceptor.</text>
        <dbReference type="EC" id="1.1.99.29"/>
    </reaction>
</comment>
<keyword evidence="8 16" id="KW-0274">FAD</keyword>
<evidence type="ECO:0000256" key="4">
    <source>
        <dbReference type="ARBA" id="ARBA00011245"/>
    </source>
</evidence>
<dbReference type="SUPFAM" id="SSF51905">
    <property type="entry name" value="FAD/NAD(P)-binding domain"/>
    <property type="match status" value="1"/>
</dbReference>
<comment type="function">
    <text evidence="9">Catalyzes the single-oxidation or sequential double oxidation reaction of carbohydrates primarily at carbon-2 and/or carbon-3 with the concomitant reduction of the flavin. The enzyme exhibits a broad sugar substrate specificity, oxidizing different aldopyranoses to the corresponding C-1, C-2, C-3 or C-1,2, C-2,3 and C-3,4 (di)dehydro sugars with substrate-specific regioselectivity. Accepts only a narrow range of electron acceptors such as substituted benzoquinones and complexed metal ions and reacts extremely slowly with O(2) as acceptor. May play a role in the natural recycling of plant matter by oxidizing all major monosaccharides in lignocellulose and by reducing quinone compounds or reactive radical species generated during lignin depolymerization.</text>
</comment>
<dbReference type="Gene3D" id="3.50.50.60">
    <property type="entry name" value="FAD/NAD(P)-binding domain"/>
    <property type="match status" value="1"/>
</dbReference>
<dbReference type="Proteomes" id="UP000807342">
    <property type="component" value="Unassembled WGS sequence"/>
</dbReference>
<dbReference type="Gene3D" id="3.30.560.10">
    <property type="entry name" value="Glucose Oxidase, domain 3"/>
    <property type="match status" value="1"/>
</dbReference>
<gene>
    <name evidence="19" type="ORF">P691DRAFT_807858</name>
</gene>
<feature type="active site" description="Proton acceptor" evidence="15">
    <location>
        <position position="566"/>
    </location>
</feature>
<evidence type="ECO:0000256" key="1">
    <source>
        <dbReference type="ARBA" id="ARBA00001974"/>
    </source>
</evidence>
<evidence type="ECO:0000256" key="5">
    <source>
        <dbReference type="ARBA" id="ARBA00013177"/>
    </source>
</evidence>
<dbReference type="GO" id="GO:0005576">
    <property type="term" value="C:extracellular region"/>
    <property type="evidence" value="ECO:0007669"/>
    <property type="project" value="UniProtKB-SubCell"/>
</dbReference>
<comment type="catalytic activity">
    <reaction evidence="11">
        <text>pyranose + acceptor = pyranos-2,3-diulose + reduced acceptor.</text>
        <dbReference type="EC" id="1.1.99.29"/>
    </reaction>
</comment>
<comment type="subunit">
    <text evidence="4">Monomer.</text>
</comment>
<accession>A0A9P5X691</accession>
<comment type="caution">
    <text evidence="19">The sequence shown here is derived from an EMBL/GenBank/DDBJ whole genome shotgun (WGS) entry which is preliminary data.</text>
</comment>
<feature type="binding site" evidence="16">
    <location>
        <begin position="119"/>
        <end position="122"/>
    </location>
    <ligand>
        <name>FAD</name>
        <dbReference type="ChEBI" id="CHEBI:57692"/>
    </ligand>
</feature>
<comment type="cofactor">
    <cofactor evidence="1 16">
        <name>FAD</name>
        <dbReference type="ChEBI" id="CHEBI:57692"/>
    </cofactor>
</comment>
<feature type="chain" id="PRO_5040396548" description="pyranose dehydrogenase (acceptor)" evidence="17">
    <location>
        <begin position="19"/>
        <end position="600"/>
    </location>
</feature>
<evidence type="ECO:0000256" key="10">
    <source>
        <dbReference type="ARBA" id="ARBA00033986"/>
    </source>
</evidence>
<dbReference type="EC" id="1.1.99.29" evidence="5"/>
<dbReference type="InterPro" id="IPR000172">
    <property type="entry name" value="GMC_OxRdtase_N"/>
</dbReference>
<feature type="signal peptide" evidence="17">
    <location>
        <begin position="1"/>
        <end position="18"/>
    </location>
</feature>
<dbReference type="AlphaFoldDB" id="A0A9P5X691"/>
<evidence type="ECO:0000256" key="12">
    <source>
        <dbReference type="ARBA" id="ARBA00034029"/>
    </source>
</evidence>
<feature type="binding site" evidence="16">
    <location>
        <position position="115"/>
    </location>
    <ligand>
        <name>FAD</name>
        <dbReference type="ChEBI" id="CHEBI:57692"/>
    </ligand>
</feature>
<evidence type="ECO:0000259" key="18">
    <source>
        <dbReference type="PROSITE" id="PS00624"/>
    </source>
</evidence>
<dbReference type="PANTHER" id="PTHR11552">
    <property type="entry name" value="GLUCOSE-METHANOL-CHOLINE GMC OXIDOREDUCTASE"/>
    <property type="match status" value="1"/>
</dbReference>
<dbReference type="PROSITE" id="PS00624">
    <property type="entry name" value="GMC_OXRED_2"/>
    <property type="match status" value="1"/>
</dbReference>
<evidence type="ECO:0000256" key="8">
    <source>
        <dbReference type="ARBA" id="ARBA00022827"/>
    </source>
</evidence>
<dbReference type="EMBL" id="MU151401">
    <property type="protein sequence ID" value="KAF9444132.1"/>
    <property type="molecule type" value="Genomic_DNA"/>
</dbReference>
<evidence type="ECO:0000256" key="6">
    <source>
        <dbReference type="ARBA" id="ARBA00022525"/>
    </source>
</evidence>
<evidence type="ECO:0000256" key="7">
    <source>
        <dbReference type="ARBA" id="ARBA00022630"/>
    </source>
</evidence>
<comment type="catalytic activity">
    <reaction evidence="12">
        <text>pyranose + acceptor = pyranos-3-ulose + reduced acceptor.</text>
        <dbReference type="EC" id="1.1.99.29"/>
    </reaction>
</comment>
<dbReference type="InterPro" id="IPR012132">
    <property type="entry name" value="GMC_OxRdtase"/>
</dbReference>
<evidence type="ECO:0000256" key="2">
    <source>
        <dbReference type="ARBA" id="ARBA00004613"/>
    </source>
</evidence>
<feature type="domain" description="Glucose-methanol-choline oxidoreductase N-terminal" evidence="18">
    <location>
        <begin position="303"/>
        <end position="317"/>
    </location>
</feature>
<feature type="binding site" evidence="16">
    <location>
        <position position="262"/>
    </location>
    <ligand>
        <name>FAD</name>
        <dbReference type="ChEBI" id="CHEBI:57692"/>
    </ligand>
</feature>
<keyword evidence="6" id="KW-0964">Secreted</keyword>